<dbReference type="AlphaFoldDB" id="A0A154W9Z5"/>
<dbReference type="InterPro" id="IPR029044">
    <property type="entry name" value="Nucleotide-diphossugar_trans"/>
</dbReference>
<organism evidence="1 2">
    <name type="scientific">Oceanibaculum pacificum</name>
    <dbReference type="NCBI Taxonomy" id="580166"/>
    <lineage>
        <taxon>Bacteria</taxon>
        <taxon>Pseudomonadati</taxon>
        <taxon>Pseudomonadota</taxon>
        <taxon>Alphaproteobacteria</taxon>
        <taxon>Rhodospirillales</taxon>
        <taxon>Oceanibaculaceae</taxon>
        <taxon>Oceanibaculum</taxon>
    </lineage>
</organism>
<dbReference type="Proteomes" id="UP000076400">
    <property type="component" value="Unassembled WGS sequence"/>
</dbReference>
<comment type="caution">
    <text evidence="1">The sequence shown here is derived from an EMBL/GenBank/DDBJ whole genome shotgun (WGS) entry which is preliminary data.</text>
</comment>
<dbReference type="EMBL" id="LPXN01000091">
    <property type="protein sequence ID" value="KZD10283.1"/>
    <property type="molecule type" value="Genomic_DNA"/>
</dbReference>
<proteinExistence type="predicted"/>
<dbReference type="STRING" id="580166.AUP43_18430"/>
<dbReference type="PANTHER" id="PTHR42866:SF1">
    <property type="entry name" value="SPORE COAT POLYSACCHARIDE BIOSYNTHESIS PROTEIN SPSF"/>
    <property type="match status" value="1"/>
</dbReference>
<accession>A0A154W9Z5</accession>
<dbReference type="RefSeq" id="WP_067553930.1">
    <property type="nucleotide sequence ID" value="NZ_LPXN01000091.1"/>
</dbReference>
<gene>
    <name evidence="1" type="ORF">AUP43_18430</name>
</gene>
<dbReference type="SUPFAM" id="SSF53448">
    <property type="entry name" value="Nucleotide-diphospho-sugar transferases"/>
    <property type="match status" value="1"/>
</dbReference>
<dbReference type="Pfam" id="PF02348">
    <property type="entry name" value="CTP_transf_3"/>
    <property type="match status" value="1"/>
</dbReference>
<evidence type="ECO:0000313" key="2">
    <source>
        <dbReference type="Proteomes" id="UP000076400"/>
    </source>
</evidence>
<dbReference type="OrthoDB" id="9801052at2"/>
<dbReference type="GO" id="GO:0005829">
    <property type="term" value="C:cytosol"/>
    <property type="evidence" value="ECO:0007669"/>
    <property type="project" value="TreeGrafter"/>
</dbReference>
<dbReference type="PANTHER" id="PTHR42866">
    <property type="entry name" value="3-DEOXY-MANNO-OCTULOSONATE CYTIDYLYLTRANSFERASE"/>
    <property type="match status" value="1"/>
</dbReference>
<dbReference type="Gene3D" id="3.90.550.10">
    <property type="entry name" value="Spore Coat Polysaccharide Biosynthesis Protein SpsA, Chain A"/>
    <property type="match status" value="1"/>
</dbReference>
<evidence type="ECO:0008006" key="3">
    <source>
        <dbReference type="Google" id="ProtNLM"/>
    </source>
</evidence>
<protein>
    <recommendedName>
        <fullName evidence="3">Acylneuraminate cytidylyltransferase</fullName>
    </recommendedName>
</protein>
<name>A0A154W9Z5_9PROT</name>
<dbReference type="CDD" id="cd02518">
    <property type="entry name" value="GT2_SpsF"/>
    <property type="match status" value="1"/>
</dbReference>
<dbReference type="InterPro" id="IPR003329">
    <property type="entry name" value="Cytidylyl_trans"/>
</dbReference>
<evidence type="ECO:0000313" key="1">
    <source>
        <dbReference type="EMBL" id="KZD10283.1"/>
    </source>
</evidence>
<keyword evidence="2" id="KW-1185">Reference proteome</keyword>
<sequence>MTAKTACIVQARMGSTRLPGKVLKDLAGWSVLRHVLTRCQAIPGVDVVVCATVDTPDCDAVAVEAEACGATVFRGSESDVLGRYLGAARLVEAETIIRVTSDCPLIDPEVSGGTLAVFHATGVAYASNTHREARWPKGLDTEVFSREALEMAAARAESDYEREHVTPWIIRHPILPKEHHLAPHGLPAGRWTLDHPEDYAFFQALYQHLPPPPHRAGWRDVQAVLDAHPGIAAINAHLGL</sequence>
<reference evidence="1 2" key="1">
    <citation type="submission" date="2015-12" db="EMBL/GenBank/DDBJ databases">
        <title>Genome sequence of Oceanibaculum pacificum MCCC 1A02656.</title>
        <authorList>
            <person name="Lu L."/>
            <person name="Lai Q."/>
            <person name="Shao Z."/>
            <person name="Qian P."/>
        </authorList>
    </citation>
    <scope>NUCLEOTIDE SEQUENCE [LARGE SCALE GENOMIC DNA]</scope>
    <source>
        <strain evidence="1 2">MCCC 1A02656</strain>
    </source>
</reference>